<dbReference type="OrthoDB" id="9786855at2"/>
<dbReference type="EMBL" id="FSRE01000001">
    <property type="protein sequence ID" value="SIN75725.1"/>
    <property type="molecule type" value="Genomic_DNA"/>
</dbReference>
<sequence>MSVDRNLTRPDFWETVPLSEMTEAEWEALCDGCGLCCLVKLEDEDTGEVDYTRVICSLSDPETAQCSDYPNRHRNVPECVPLTLERIGQFHWLPPTCAYRLLYEGKPLPDWHPLISGDPLSPQKSGYGVTNYAPVPLRREIDLEDFIIQLRDATK</sequence>
<dbReference type="NCBIfam" id="NF003507">
    <property type="entry name" value="PRK05170.2-5"/>
    <property type="match status" value="1"/>
</dbReference>
<evidence type="ECO:0000256" key="1">
    <source>
        <dbReference type="HAMAP-Rule" id="MF_00676"/>
    </source>
</evidence>
<keyword evidence="3" id="KW-1185">Reference proteome</keyword>
<organism evidence="2 3">
    <name type="scientific">Sulfurivirga caldicuralii</name>
    <dbReference type="NCBI Taxonomy" id="364032"/>
    <lineage>
        <taxon>Bacteria</taxon>
        <taxon>Pseudomonadati</taxon>
        <taxon>Pseudomonadota</taxon>
        <taxon>Gammaproteobacteria</taxon>
        <taxon>Thiotrichales</taxon>
        <taxon>Piscirickettsiaceae</taxon>
        <taxon>Sulfurivirga</taxon>
    </lineage>
</organism>
<dbReference type="InterPro" id="IPR005358">
    <property type="entry name" value="Puta_zinc/iron-chelating_dom"/>
</dbReference>
<name>A0A1N6DY82_9GAMM</name>
<evidence type="ECO:0000313" key="3">
    <source>
        <dbReference type="Proteomes" id="UP000198461"/>
    </source>
</evidence>
<protein>
    <recommendedName>
        <fullName evidence="1">UPF0260 protein SAMN05443662_0484</fullName>
    </recommendedName>
</protein>
<dbReference type="PIRSF" id="PIRSF006173">
    <property type="entry name" value="UCP006173"/>
    <property type="match status" value="1"/>
</dbReference>
<evidence type="ECO:0000313" key="2">
    <source>
        <dbReference type="EMBL" id="SIN75725.1"/>
    </source>
</evidence>
<dbReference type="NCBIfam" id="NF003501">
    <property type="entry name" value="PRK05170.1-5"/>
    <property type="match status" value="1"/>
</dbReference>
<dbReference type="STRING" id="364032.SAMN05443662_0484"/>
<proteinExistence type="inferred from homology"/>
<dbReference type="Proteomes" id="UP000198461">
    <property type="component" value="Unassembled WGS sequence"/>
</dbReference>
<dbReference type="AlphaFoldDB" id="A0A1N6DY82"/>
<gene>
    <name evidence="2" type="ORF">SAMN05443662_0484</name>
</gene>
<comment type="similarity">
    <text evidence="1">Belongs to the UPF0260 family.</text>
</comment>
<dbReference type="PANTHER" id="PTHR37421:SF1">
    <property type="entry name" value="UPF0260 PROTEIN YCGN"/>
    <property type="match status" value="1"/>
</dbReference>
<dbReference type="InterPro" id="IPR008228">
    <property type="entry name" value="UCP006173"/>
</dbReference>
<accession>A0A1N6DY82</accession>
<dbReference type="PANTHER" id="PTHR37421">
    <property type="entry name" value="UPF0260 PROTEIN YCGN"/>
    <property type="match status" value="1"/>
</dbReference>
<dbReference type="Pfam" id="PF03692">
    <property type="entry name" value="CxxCxxCC"/>
    <property type="match status" value="1"/>
</dbReference>
<dbReference type="HAMAP" id="MF_00676">
    <property type="entry name" value="UPF0260"/>
    <property type="match status" value="1"/>
</dbReference>
<reference evidence="2 3" key="1">
    <citation type="submission" date="2016-11" db="EMBL/GenBank/DDBJ databases">
        <authorList>
            <person name="Jaros S."/>
            <person name="Januszkiewicz K."/>
            <person name="Wedrychowicz H."/>
        </authorList>
    </citation>
    <scope>NUCLEOTIDE SEQUENCE [LARGE SCALE GENOMIC DNA]</scope>
    <source>
        <strain evidence="2 3">DSM 17737</strain>
    </source>
</reference>